<feature type="transmembrane region" description="Helical" evidence="8">
    <location>
        <begin position="576"/>
        <end position="602"/>
    </location>
</feature>
<organism evidence="11 12">
    <name type="scientific">Trichomonascus ciferrii</name>
    <dbReference type="NCBI Taxonomy" id="44093"/>
    <lineage>
        <taxon>Eukaryota</taxon>
        <taxon>Fungi</taxon>
        <taxon>Dikarya</taxon>
        <taxon>Ascomycota</taxon>
        <taxon>Saccharomycotina</taxon>
        <taxon>Dipodascomycetes</taxon>
        <taxon>Dipodascales</taxon>
        <taxon>Trichomonascaceae</taxon>
        <taxon>Trichomonascus</taxon>
        <taxon>Trichomonascus ciferrii complex</taxon>
    </lineage>
</organism>
<feature type="transmembrane region" description="Helical" evidence="8">
    <location>
        <begin position="469"/>
        <end position="492"/>
    </location>
</feature>
<dbReference type="SMART" id="SM00382">
    <property type="entry name" value="AAA"/>
    <property type="match status" value="2"/>
</dbReference>
<comment type="caution">
    <text evidence="11">The sequence shown here is derived from an EMBL/GenBank/DDBJ whole genome shotgun (WGS) entry which is preliminary data.</text>
</comment>
<evidence type="ECO:0000256" key="8">
    <source>
        <dbReference type="SAM" id="Phobius"/>
    </source>
</evidence>
<dbReference type="InterPro" id="IPR011527">
    <property type="entry name" value="ABC1_TM_dom"/>
</dbReference>
<feature type="domain" description="ABC transporter" evidence="9">
    <location>
        <begin position="1"/>
        <end position="226"/>
    </location>
</feature>
<keyword evidence="2" id="KW-0813">Transport</keyword>
<accession>A0A642V7D5</accession>
<gene>
    <name evidence="11" type="ORF">TRICI_003977</name>
</gene>
<dbReference type="InterPro" id="IPR036640">
    <property type="entry name" value="ABC1_TM_sf"/>
</dbReference>
<evidence type="ECO:0000256" key="1">
    <source>
        <dbReference type="ARBA" id="ARBA00004141"/>
    </source>
</evidence>
<evidence type="ECO:0000256" key="4">
    <source>
        <dbReference type="ARBA" id="ARBA00022741"/>
    </source>
</evidence>
<keyword evidence="5" id="KW-0067">ATP-binding</keyword>
<reference evidence="11" key="1">
    <citation type="journal article" date="2019" name="G3 (Bethesda)">
        <title>Genome Assemblies of Two Rare Opportunistic Yeast Pathogens: Diutina rugosa (syn. Candida rugosa) and Trichomonascus ciferrii (syn. Candida ciferrii).</title>
        <authorList>
            <person name="Mixao V."/>
            <person name="Saus E."/>
            <person name="Hansen A.P."/>
            <person name="Lass-Florl C."/>
            <person name="Gabaldon T."/>
        </authorList>
    </citation>
    <scope>NUCLEOTIDE SEQUENCE</scope>
    <source>
        <strain evidence="11">CBS 4856</strain>
    </source>
</reference>
<dbReference type="GO" id="GO:0005737">
    <property type="term" value="C:cytoplasm"/>
    <property type="evidence" value="ECO:0007669"/>
    <property type="project" value="UniProtKB-ARBA"/>
</dbReference>
<dbReference type="InterPro" id="IPR003593">
    <property type="entry name" value="AAA+_ATPase"/>
</dbReference>
<dbReference type="PROSITE" id="PS00211">
    <property type="entry name" value="ABC_TRANSPORTER_1"/>
    <property type="match status" value="2"/>
</dbReference>
<evidence type="ECO:0000313" key="12">
    <source>
        <dbReference type="Proteomes" id="UP000761534"/>
    </source>
</evidence>
<evidence type="ECO:0000259" key="9">
    <source>
        <dbReference type="PROSITE" id="PS50893"/>
    </source>
</evidence>
<dbReference type="CDD" id="cd03228">
    <property type="entry name" value="ABCC_MRP_Like"/>
    <property type="match status" value="1"/>
</dbReference>
<dbReference type="SUPFAM" id="SSF52540">
    <property type="entry name" value="P-loop containing nucleoside triphosphate hydrolases"/>
    <property type="match status" value="2"/>
</dbReference>
<dbReference type="Pfam" id="PF00664">
    <property type="entry name" value="ABC_membrane"/>
    <property type="match status" value="1"/>
</dbReference>
<dbReference type="OrthoDB" id="6500128at2759"/>
<dbReference type="SUPFAM" id="SSF90123">
    <property type="entry name" value="ABC transporter transmembrane region"/>
    <property type="match status" value="1"/>
</dbReference>
<dbReference type="FunFam" id="3.40.50.300:FF:000604">
    <property type="entry name" value="ABC transporter B family member 28"/>
    <property type="match status" value="1"/>
</dbReference>
<dbReference type="Proteomes" id="UP000761534">
    <property type="component" value="Unassembled WGS sequence"/>
</dbReference>
<dbReference type="PROSITE" id="PS50893">
    <property type="entry name" value="ABC_TRANSPORTER_2"/>
    <property type="match status" value="2"/>
</dbReference>
<dbReference type="GO" id="GO:0016887">
    <property type="term" value="F:ATP hydrolysis activity"/>
    <property type="evidence" value="ECO:0007669"/>
    <property type="project" value="InterPro"/>
</dbReference>
<evidence type="ECO:0000256" key="5">
    <source>
        <dbReference type="ARBA" id="ARBA00022840"/>
    </source>
</evidence>
<feature type="domain" description="ABC transmembrane type-1" evidence="10">
    <location>
        <begin position="350"/>
        <end position="641"/>
    </location>
</feature>
<dbReference type="Gene3D" id="3.40.50.300">
    <property type="entry name" value="P-loop containing nucleotide triphosphate hydrolases"/>
    <property type="match status" value="2"/>
</dbReference>
<dbReference type="Gene3D" id="1.20.1560.10">
    <property type="entry name" value="ABC transporter type 1, transmembrane domain"/>
    <property type="match status" value="1"/>
</dbReference>
<name>A0A642V7D5_9ASCO</name>
<dbReference type="InterPro" id="IPR039421">
    <property type="entry name" value="Type_1_exporter"/>
</dbReference>
<dbReference type="GO" id="GO:0016020">
    <property type="term" value="C:membrane"/>
    <property type="evidence" value="ECO:0007669"/>
    <property type="project" value="UniProtKB-SubCell"/>
</dbReference>
<dbReference type="GO" id="GO:0005524">
    <property type="term" value="F:ATP binding"/>
    <property type="evidence" value="ECO:0007669"/>
    <property type="project" value="UniProtKB-KW"/>
</dbReference>
<dbReference type="InterPro" id="IPR003439">
    <property type="entry name" value="ABC_transporter-like_ATP-bd"/>
</dbReference>
<evidence type="ECO:0000313" key="11">
    <source>
        <dbReference type="EMBL" id="KAA8910966.1"/>
    </source>
</evidence>
<keyword evidence="7 8" id="KW-0472">Membrane</keyword>
<evidence type="ECO:0000256" key="7">
    <source>
        <dbReference type="ARBA" id="ARBA00023136"/>
    </source>
</evidence>
<dbReference type="EMBL" id="SWFS01000296">
    <property type="protein sequence ID" value="KAA8910966.1"/>
    <property type="molecule type" value="Genomic_DNA"/>
</dbReference>
<dbReference type="VEuPathDB" id="FungiDB:TRICI_003977"/>
<evidence type="ECO:0000256" key="3">
    <source>
        <dbReference type="ARBA" id="ARBA00022692"/>
    </source>
</evidence>
<dbReference type="PANTHER" id="PTHR43394">
    <property type="entry name" value="ATP-DEPENDENT PERMEASE MDL1, MITOCHONDRIAL"/>
    <property type="match status" value="1"/>
</dbReference>
<feature type="transmembrane region" description="Helical" evidence="8">
    <location>
        <begin position="348"/>
        <end position="374"/>
    </location>
</feature>
<feature type="transmembrane region" description="Helical" evidence="8">
    <location>
        <begin position="498"/>
        <end position="516"/>
    </location>
</feature>
<protein>
    <submittedName>
        <fullName evidence="11">Uncharacterized protein</fullName>
    </submittedName>
</protein>
<dbReference type="Pfam" id="PF00005">
    <property type="entry name" value="ABC_tran"/>
    <property type="match status" value="2"/>
</dbReference>
<sequence length="915" mass="102947">MPVLEDFSMYIKPFETTFVVGQSGSGKSTISALLLRLYDVESGEIFVDDNRLQTISPHWLFENIHVVEQQAFLFGTTIEENIRLGRKKDPSSVTEGEIRRACEVAFVDEFLGGFPDGLKTQVGQGGSKLSGGQKQRIALARAYISDAPIMIFDESVSALDVKLRERAIESIKQFRKNKTTVIITHELSQIGPEDEVYFVNEGQVVEYGKRNELEVKPNGQLRELIQITAVSPTESTMEPLPEVFPRHKRHTLSIYSQGSTLRPSSIVASGTYIYDPTRSVFIGNDQEVQQFEMERGNPRPKTVLQKLGLRKNKQHDEEEEIGNGKDDKHIPTKEFLKAVYKSIPDKKLLIFGIFVSVLNGLSNPLFAFAFSHLITAIVPDMTTSGEDGSPIDTLQWALIVLALAGVDGITTYLKLSLDIVAERWLFMIRQTALRNILFQDMEWFFADEKNKSGSLNNLLMNQLEDIRMVVTRFLPAIASILSLAICAISWAFAAGWKLTLVGLSLLPGFYITSSWYKKICQKWETKYQENSDKTVDLMNEIVSGIKTTKTLAMETYFLRQFNERQIRALDIGFRKAVYVGLGFGISQLFTYITQGLLLWYGMKLISTGEYSTQQTMLVFTMLVFSLVTAEQVFSTIPQITNGIEIFWRSINLVHLDTEDTQENQGENLPLLVPLRGDIQFEHVNFGYGRQEWLLGRDDVEKPLILKDCNINIERNEIIALVGPSGCGKSTIANLLTKLYQPERGKIRTDGADIRDINTADLRQQITIVHQMPIKFFDGTIEENLMYAIEDKSSYSDKELDMLMKEACEECGIHGFISTRLAEGYKTQISSTTGGGSPLLSGGQLQRLGIARALMRKPKILILDECTSALDPESVSIILQMISRHKRARDMTIVMITHQEQITHVADRIVNIGGSG</sequence>
<evidence type="ECO:0000256" key="2">
    <source>
        <dbReference type="ARBA" id="ARBA00022448"/>
    </source>
</evidence>
<proteinExistence type="predicted"/>
<evidence type="ECO:0000259" key="10">
    <source>
        <dbReference type="PROSITE" id="PS50929"/>
    </source>
</evidence>
<dbReference type="PROSITE" id="PS50929">
    <property type="entry name" value="ABC_TM1F"/>
    <property type="match status" value="1"/>
</dbReference>
<evidence type="ECO:0000256" key="6">
    <source>
        <dbReference type="ARBA" id="ARBA00022989"/>
    </source>
</evidence>
<comment type="subcellular location">
    <subcellularLocation>
        <location evidence="1">Membrane</location>
        <topology evidence="1">Multi-pass membrane protein</topology>
    </subcellularLocation>
</comment>
<keyword evidence="3 8" id="KW-0812">Transmembrane</keyword>
<keyword evidence="4" id="KW-0547">Nucleotide-binding</keyword>
<dbReference type="AlphaFoldDB" id="A0A642V7D5"/>
<feature type="domain" description="ABC transporter" evidence="9">
    <location>
        <begin position="678"/>
        <end position="915"/>
    </location>
</feature>
<dbReference type="InterPro" id="IPR017871">
    <property type="entry name" value="ABC_transporter-like_CS"/>
</dbReference>
<dbReference type="CDD" id="cd18578">
    <property type="entry name" value="ABC_6TM_Pgp_ABCB1_D2_like"/>
    <property type="match status" value="1"/>
</dbReference>
<keyword evidence="12" id="KW-1185">Reference proteome</keyword>
<dbReference type="InterPro" id="IPR027417">
    <property type="entry name" value="P-loop_NTPase"/>
</dbReference>
<keyword evidence="6 8" id="KW-1133">Transmembrane helix</keyword>
<dbReference type="GO" id="GO:0140359">
    <property type="term" value="F:ABC-type transporter activity"/>
    <property type="evidence" value="ECO:0007669"/>
    <property type="project" value="InterPro"/>
</dbReference>